<keyword evidence="4" id="KW-1185">Reference proteome</keyword>
<evidence type="ECO:0000256" key="2">
    <source>
        <dbReference type="SAM" id="Coils"/>
    </source>
</evidence>
<accession>A0A0M3INW8</accession>
<dbReference type="WBParaSite" id="ALUE_0002044601-mRNA-1">
    <property type="protein sequence ID" value="ALUE_0002044601-mRNA-1"/>
    <property type="gene ID" value="ALUE_0002044601"/>
</dbReference>
<protein>
    <submittedName>
        <fullName evidence="5">IF rod domain-containing protein</fullName>
    </submittedName>
</protein>
<feature type="coiled-coil region" evidence="2">
    <location>
        <begin position="88"/>
        <end position="126"/>
    </location>
</feature>
<name>A0A0M3INW8_ASCLU</name>
<proteinExistence type="predicted"/>
<reference evidence="5" key="1">
    <citation type="submission" date="2017-02" db="UniProtKB">
        <authorList>
            <consortium name="WormBaseParasite"/>
        </authorList>
    </citation>
    <scope>IDENTIFICATION</scope>
</reference>
<evidence type="ECO:0000256" key="1">
    <source>
        <dbReference type="ARBA" id="ARBA00023054"/>
    </source>
</evidence>
<keyword evidence="1 2" id="KW-0175">Coiled coil</keyword>
<feature type="domain" description="Rootletin-like coiled-coil" evidence="3">
    <location>
        <begin position="82"/>
        <end position="164"/>
    </location>
</feature>
<evidence type="ECO:0000313" key="5">
    <source>
        <dbReference type="WBParaSite" id="ALUE_0002044601-mRNA-1"/>
    </source>
</evidence>
<sequence>MESASTESGITRRVTRTVVTRTNYGASGGDATLLIGDVVSGDNTALDVSNSLSTDVILASGARGTTSTYSISALDHDLSSFKKRIDANTEEQREHADLMAELQHKVEEYRRRIADIEGQIAAHRSDEKVTFDIKESTEVWTPEVTLTSGDFTIAQLEEERRRSNLAQYLSEEQKRIMDLWAELQQVRRQFADYKDQTARELKAQREEFARMSQNVGGVVRKLSITSIGENGHDAEIVEAIKRFKQIQTISTGASVDDYNALMKKSNGSHRENFT</sequence>
<dbReference type="Proteomes" id="UP000036681">
    <property type="component" value="Unplaced"/>
</dbReference>
<dbReference type="AlphaFoldDB" id="A0A0M3INW8"/>
<organism evidence="4 5">
    <name type="scientific">Ascaris lumbricoides</name>
    <name type="common">Giant roundworm</name>
    <dbReference type="NCBI Taxonomy" id="6252"/>
    <lineage>
        <taxon>Eukaryota</taxon>
        <taxon>Metazoa</taxon>
        <taxon>Ecdysozoa</taxon>
        <taxon>Nematoda</taxon>
        <taxon>Chromadorea</taxon>
        <taxon>Rhabditida</taxon>
        <taxon>Spirurina</taxon>
        <taxon>Ascaridomorpha</taxon>
        <taxon>Ascaridoidea</taxon>
        <taxon>Ascarididae</taxon>
        <taxon>Ascaris</taxon>
    </lineage>
</organism>
<dbReference type="Pfam" id="PF15035">
    <property type="entry name" value="Rootletin"/>
    <property type="match status" value="1"/>
</dbReference>
<evidence type="ECO:0000259" key="3">
    <source>
        <dbReference type="Pfam" id="PF15035"/>
    </source>
</evidence>
<dbReference type="InterPro" id="IPR055167">
    <property type="entry name" value="Rootletin-like_CC"/>
</dbReference>
<evidence type="ECO:0000313" key="4">
    <source>
        <dbReference type="Proteomes" id="UP000036681"/>
    </source>
</evidence>